<dbReference type="PANTHER" id="PTHR20661">
    <property type="entry name" value="PHOSPHATIDYLINOSITOL-GLYCAN BIOSYNTHESIS CLASS W PROTEIN"/>
    <property type="match status" value="1"/>
</dbReference>
<evidence type="ECO:0000313" key="10">
    <source>
        <dbReference type="Proteomes" id="UP000613177"/>
    </source>
</evidence>
<dbReference type="GO" id="GO:0006506">
    <property type="term" value="P:GPI anchor biosynthetic process"/>
    <property type="evidence" value="ECO:0007669"/>
    <property type="project" value="UniProtKB-UniPathway"/>
</dbReference>
<evidence type="ECO:0000256" key="1">
    <source>
        <dbReference type="ARBA" id="ARBA00004141"/>
    </source>
</evidence>
<evidence type="ECO:0000256" key="6">
    <source>
        <dbReference type="ARBA" id="ARBA00022989"/>
    </source>
</evidence>
<dbReference type="GO" id="GO:0005789">
    <property type="term" value="C:endoplasmic reticulum membrane"/>
    <property type="evidence" value="ECO:0007669"/>
    <property type="project" value="UniProtKB-SubCell"/>
</dbReference>
<dbReference type="Pfam" id="PF06423">
    <property type="entry name" value="GWT1"/>
    <property type="match status" value="1"/>
</dbReference>
<dbReference type="PIRSF" id="PIRSF017321">
    <property type="entry name" value="GWT1"/>
    <property type="match status" value="1"/>
</dbReference>
<feature type="transmembrane region" description="Helical" evidence="8">
    <location>
        <begin position="263"/>
        <end position="286"/>
    </location>
</feature>
<feature type="transmembrane region" description="Helical" evidence="8">
    <location>
        <begin position="358"/>
        <end position="381"/>
    </location>
</feature>
<comment type="pathway">
    <text evidence="2 8">Glycolipid biosynthesis; glycosylphosphatidylinositol-anchor biosynthesis.</text>
</comment>
<dbReference type="GO" id="GO:0072659">
    <property type="term" value="P:protein localization to plasma membrane"/>
    <property type="evidence" value="ECO:0007669"/>
    <property type="project" value="TreeGrafter"/>
</dbReference>
<dbReference type="GO" id="GO:0032216">
    <property type="term" value="F:glucosaminyl-phosphatidylinositol O-acyltransferase activity"/>
    <property type="evidence" value="ECO:0007669"/>
    <property type="project" value="TreeGrafter"/>
</dbReference>
<feature type="transmembrane region" description="Helical" evidence="8">
    <location>
        <begin position="169"/>
        <end position="187"/>
    </location>
</feature>
<dbReference type="Proteomes" id="UP000613177">
    <property type="component" value="Unassembled WGS sequence"/>
</dbReference>
<evidence type="ECO:0000256" key="7">
    <source>
        <dbReference type="ARBA" id="ARBA00023136"/>
    </source>
</evidence>
<feature type="transmembrane region" description="Helical" evidence="8">
    <location>
        <begin position="393"/>
        <end position="414"/>
    </location>
</feature>
<dbReference type="AlphaFoldDB" id="A0A8H7SX16"/>
<evidence type="ECO:0000256" key="5">
    <source>
        <dbReference type="ARBA" id="ARBA00022692"/>
    </source>
</evidence>
<keyword evidence="4 8" id="KW-0337">GPI-anchor biosynthesis</keyword>
<evidence type="ECO:0000256" key="8">
    <source>
        <dbReference type="RuleBase" id="RU280819"/>
    </source>
</evidence>
<keyword evidence="7 8" id="KW-0472">Membrane</keyword>
<feature type="transmembrane region" description="Helical" evidence="8">
    <location>
        <begin position="112"/>
        <end position="133"/>
    </location>
</feature>
<feature type="transmembrane region" description="Helical" evidence="8">
    <location>
        <begin position="224"/>
        <end position="243"/>
    </location>
</feature>
<keyword evidence="8" id="KW-0256">Endoplasmic reticulum</keyword>
<protein>
    <recommendedName>
        <fullName evidence="8">GPI-anchored wall transfer protein</fullName>
        <ecNumber evidence="8">2.3.-.-</ecNumber>
    </recommendedName>
</protein>
<dbReference type="InterPro" id="IPR009447">
    <property type="entry name" value="PIGW/GWT1"/>
</dbReference>
<evidence type="ECO:0000256" key="2">
    <source>
        <dbReference type="ARBA" id="ARBA00004687"/>
    </source>
</evidence>
<feature type="transmembrane region" description="Helical" evidence="8">
    <location>
        <begin position="199"/>
        <end position="218"/>
    </location>
</feature>
<comment type="similarity">
    <text evidence="3 8">Belongs to the PIGW family.</text>
</comment>
<evidence type="ECO:0000256" key="4">
    <source>
        <dbReference type="ARBA" id="ARBA00022502"/>
    </source>
</evidence>
<proteinExistence type="inferred from homology"/>
<dbReference type="EC" id="2.3.-.-" evidence="8"/>
<dbReference type="EMBL" id="JAEPRE010000023">
    <property type="protein sequence ID" value="KAG2236025.1"/>
    <property type="molecule type" value="Genomic_DNA"/>
</dbReference>
<reference evidence="9" key="1">
    <citation type="submission" date="2021-01" db="EMBL/GenBank/DDBJ databases">
        <title>Metabolic potential, ecology and presence of endohyphal bacteria is reflected in genomic diversity of Mucoromycotina.</title>
        <authorList>
            <person name="Muszewska A."/>
            <person name="Okrasinska A."/>
            <person name="Steczkiewicz K."/>
            <person name="Drgas O."/>
            <person name="Orlowska M."/>
            <person name="Perlinska-Lenart U."/>
            <person name="Aleksandrzak-Piekarczyk T."/>
            <person name="Szatraj K."/>
            <person name="Zielenkiewicz U."/>
            <person name="Pilsyk S."/>
            <person name="Malc E."/>
            <person name="Mieczkowski P."/>
            <person name="Kruszewska J.S."/>
            <person name="Biernat P."/>
            <person name="Pawlowska J."/>
        </authorList>
    </citation>
    <scope>NUCLEOTIDE SEQUENCE</scope>
    <source>
        <strain evidence="9">WA0000018081</strain>
    </source>
</reference>
<gene>
    <name evidence="9" type="ORF">INT48_008117</name>
</gene>
<comment type="subcellular location">
    <subcellularLocation>
        <location evidence="8">Endoplasmic reticulum membrane</location>
        <topology evidence="8">Multi-pass membrane protein</topology>
    </subcellularLocation>
    <subcellularLocation>
        <location evidence="1">Membrane</location>
        <topology evidence="1">Multi-pass membrane protein</topology>
    </subcellularLocation>
</comment>
<comment type="function">
    <text evidence="8">A acetyltransferase, which acetylates the inositol ring of phosphatidylinositol during biosynthesis of GPI-anchor.</text>
</comment>
<evidence type="ECO:0000313" key="9">
    <source>
        <dbReference type="EMBL" id="KAG2236025.1"/>
    </source>
</evidence>
<dbReference type="UniPathway" id="UPA00196"/>
<keyword evidence="10" id="KW-1185">Reference proteome</keyword>
<comment type="caution">
    <text evidence="9">The sequence shown here is derived from an EMBL/GenBank/DDBJ whole genome shotgun (WGS) entry which is preliminary data.</text>
</comment>
<keyword evidence="8" id="KW-0808">Transferase</keyword>
<sequence length="423" mass="47673">MEISEEEYKLAKEAHVADCTGGSVHEVSIACASLVSSHMLWTSLVQNQYIAADSFASQFCIYVVPILTCLTIAADYSTWITIGMATIAFYLSSSRPKTTPQTQSNYKSFLTVYRAGTMISTCIAILAVDFQFFPRRFAKVETFVASRAYLDTATNENVLKSMIKSVRSAFPILVLGFARFFLTKGVNYQEHNSEYGLHWNFFITLGFLPPFVTLIGFFRKIVPFSVLGLMVITIYQLALCQGLQEWILNAPRIDLVSANKEGICSFFGYLGIFLIGLECGICIFQKDISKSKLSRSIGIQEKSDIKQLVWVESYPGYYVSRRMANLPYTFWVIAFNLSLISLLVLAESRNGIEGRGPAMLDAININGLFTFLLANILTGSINLSYRTLYANDFTASIINLIYMLIVTAVPWIMWRRYNLRIKF</sequence>
<keyword evidence="8" id="KW-0012">Acyltransferase</keyword>
<keyword evidence="6 8" id="KW-1133">Transmembrane helix</keyword>
<organism evidence="9 10">
    <name type="scientific">Thamnidium elegans</name>
    <dbReference type="NCBI Taxonomy" id="101142"/>
    <lineage>
        <taxon>Eukaryota</taxon>
        <taxon>Fungi</taxon>
        <taxon>Fungi incertae sedis</taxon>
        <taxon>Mucoromycota</taxon>
        <taxon>Mucoromycotina</taxon>
        <taxon>Mucoromycetes</taxon>
        <taxon>Mucorales</taxon>
        <taxon>Mucorineae</taxon>
        <taxon>Mucoraceae</taxon>
        <taxon>Thamnidium</taxon>
    </lineage>
</organism>
<feature type="transmembrane region" description="Helical" evidence="8">
    <location>
        <begin position="62"/>
        <end position="91"/>
    </location>
</feature>
<keyword evidence="5 8" id="KW-0812">Transmembrane</keyword>
<feature type="transmembrane region" description="Helical" evidence="8">
    <location>
        <begin position="328"/>
        <end position="346"/>
    </location>
</feature>
<name>A0A8H7SX16_9FUNG</name>
<accession>A0A8H7SX16</accession>
<dbReference type="PANTHER" id="PTHR20661:SF0">
    <property type="entry name" value="PHOSPHATIDYLINOSITOL-GLYCAN BIOSYNTHESIS CLASS W PROTEIN"/>
    <property type="match status" value="1"/>
</dbReference>
<evidence type="ECO:0000256" key="3">
    <source>
        <dbReference type="ARBA" id="ARBA00007559"/>
    </source>
</evidence>